<name>A0A1L3GET1_SYNAC</name>
<dbReference type="KEGG" id="pace:A6070_13535"/>
<dbReference type="EMBL" id="CP015518">
    <property type="protein sequence ID" value="APG24443.1"/>
    <property type="molecule type" value="Genomic_DNA"/>
</dbReference>
<organism evidence="1 2">
    <name type="scientific">Syntrophotalea acetylenica</name>
    <name type="common">Pelobacter acetylenicus</name>
    <dbReference type="NCBI Taxonomy" id="29542"/>
    <lineage>
        <taxon>Bacteria</taxon>
        <taxon>Pseudomonadati</taxon>
        <taxon>Thermodesulfobacteriota</taxon>
        <taxon>Desulfuromonadia</taxon>
        <taxon>Desulfuromonadales</taxon>
        <taxon>Syntrophotaleaceae</taxon>
        <taxon>Syntrophotalea</taxon>
    </lineage>
</organism>
<dbReference type="OrthoDB" id="5517695at2"/>
<reference evidence="1 2" key="1">
    <citation type="journal article" date="2017" name="Genome Announc.">
        <title>Complete Genome Sequences of Two Acetylene-Fermenting Pelobacter acetylenicus Strains.</title>
        <authorList>
            <person name="Sutton J.M."/>
            <person name="Baesman S.M."/>
            <person name="Fierst J.L."/>
            <person name="Poret-Peterson A.T."/>
            <person name="Oremland R.S."/>
            <person name="Dunlap D.S."/>
            <person name="Akob D.M."/>
        </authorList>
    </citation>
    <scope>NUCLEOTIDE SEQUENCE [LARGE SCALE GENOMIC DNA]</scope>
    <source>
        <strain evidence="1 2">DSM 3247</strain>
    </source>
</reference>
<dbReference type="AlphaFoldDB" id="A0A1L3GET1"/>
<evidence type="ECO:0000313" key="1">
    <source>
        <dbReference type="EMBL" id="APG24443.1"/>
    </source>
</evidence>
<gene>
    <name evidence="1" type="ORF">A7E75_04890</name>
</gene>
<protein>
    <submittedName>
        <fullName evidence="1">Uncharacterized protein</fullName>
    </submittedName>
</protein>
<keyword evidence="2" id="KW-1185">Reference proteome</keyword>
<sequence length="149" mass="16646">MDDQKIAKNRRPVFFTLANGSGLEGEVFLSLYEARRPGPQRVGELLNGRETFLPVKTAAGTLHLNVANIVRATTPSAEELHELMTLGKRYHVGITTLCGQEITGDIFVDLPQHRSRVSDYLNRPNRFIPVVMPGSVVYVARKFILSVRD</sequence>
<evidence type="ECO:0000313" key="2">
    <source>
        <dbReference type="Proteomes" id="UP000182264"/>
    </source>
</evidence>
<dbReference type="STRING" id="29542.A6070_13535"/>
<accession>A0A1L3GET1</accession>
<dbReference type="Proteomes" id="UP000182264">
    <property type="component" value="Chromosome"/>
</dbReference>
<proteinExistence type="predicted"/>
<dbReference type="RefSeq" id="WP_072286283.1">
    <property type="nucleotide sequence ID" value="NZ_CP015455.1"/>
</dbReference>